<evidence type="ECO:0000256" key="11">
    <source>
        <dbReference type="HAMAP-Rule" id="MF_00834"/>
    </source>
</evidence>
<dbReference type="InterPro" id="IPR015422">
    <property type="entry name" value="PyrdxlP-dep_Trfase_small"/>
</dbReference>
<comment type="catalytic activity">
    <reaction evidence="11">
        <text>(8S)-8-amino-7-oxononanoate + S-adenosyl-L-methionine = S-adenosyl-4-methylsulfanyl-2-oxobutanoate + (7R,8S)-7,8-diammoniononanoate</text>
        <dbReference type="Rhea" id="RHEA:16861"/>
        <dbReference type="ChEBI" id="CHEBI:16490"/>
        <dbReference type="ChEBI" id="CHEBI:59789"/>
        <dbReference type="ChEBI" id="CHEBI:149468"/>
        <dbReference type="ChEBI" id="CHEBI:149469"/>
        <dbReference type="EC" id="2.6.1.62"/>
    </reaction>
</comment>
<evidence type="ECO:0000256" key="10">
    <source>
        <dbReference type="ARBA" id="ARBA00060970"/>
    </source>
</evidence>
<keyword evidence="5 11" id="KW-0032">Aminotransferase</keyword>
<dbReference type="InterPro" id="IPR049704">
    <property type="entry name" value="Aminotrans_3_PPA_site"/>
</dbReference>
<dbReference type="NCBIfam" id="NF004624">
    <property type="entry name" value="PRK05964.1"/>
    <property type="match status" value="1"/>
</dbReference>
<dbReference type="AlphaFoldDB" id="A0A3Q9QXT0"/>
<sequence length="454" mass="51253">MISNLQKRDLAHVWHPCSQMKDYEEFPPIVIKTGKGIYLYDENGKQYIDAVSSWWVNLFGHANERISSALSQQAFQLEHVIFANFTHEPGILLAEKLAALTPEGLTKVFFADNGSSAIEVALKMSFQYHAQKNKPNKKRFLALTDAYHGETLGALSVGGVGLYNEVFQPLLLDTVRAQGPDCFRCPFSERPESCSTPCISFIEEKLKQHHEEISAIIIEPLIQAAAGMKMYPPAYLKNLKELCLKYDVHLIADEVAVGFGRTGTMFACEQAGITPDFMCLSKGLTGGYLPMSVVLTTDEVYQAFYDDYETMKAFLHSHSYTGNPLACRVALEVLRVFEDEQYIKVNQEKSAYMRELAFQTFSHLPYVGEYRQTGMVGAIELVKDKATKEPFPSKERVGYKIYQIALEKGLLLRPLGNILYFMPPYVITKEEIKTMVDLTNEAVQEYFSKAVVEN</sequence>
<dbReference type="OrthoDB" id="9807885at2"/>
<evidence type="ECO:0000256" key="7">
    <source>
        <dbReference type="ARBA" id="ARBA00022691"/>
    </source>
</evidence>
<dbReference type="STRING" id="1193713.GCA_001636315_01508"/>
<feature type="binding site" evidence="11">
    <location>
        <position position="413"/>
    </location>
    <ligand>
        <name>substrate</name>
    </ligand>
</feature>
<dbReference type="PROSITE" id="PS00600">
    <property type="entry name" value="AA_TRANSFER_CLASS_3"/>
    <property type="match status" value="1"/>
</dbReference>
<dbReference type="GO" id="GO:0030170">
    <property type="term" value="F:pyridoxal phosphate binding"/>
    <property type="evidence" value="ECO:0007669"/>
    <property type="project" value="UniProtKB-UniRule"/>
</dbReference>
<feature type="binding site" evidence="11">
    <location>
        <position position="253"/>
    </location>
    <ligand>
        <name>pyridoxal 5'-phosphate</name>
        <dbReference type="ChEBI" id="CHEBI:597326"/>
    </ligand>
</feature>
<dbReference type="Gene3D" id="3.90.1150.10">
    <property type="entry name" value="Aspartate Aminotransferase, domain 1"/>
    <property type="match status" value="1"/>
</dbReference>
<dbReference type="EC" id="2.6.1.62" evidence="11"/>
<dbReference type="Gene3D" id="3.40.640.10">
    <property type="entry name" value="Type I PLP-dependent aspartate aminotransferase-like (Major domain)"/>
    <property type="match status" value="1"/>
</dbReference>
<dbReference type="KEGG" id="nmk:CHR53_23040"/>
<dbReference type="Proteomes" id="UP000282892">
    <property type="component" value="Chromosome"/>
</dbReference>
<evidence type="ECO:0000256" key="6">
    <source>
        <dbReference type="ARBA" id="ARBA00022679"/>
    </source>
</evidence>
<dbReference type="InterPro" id="IPR015421">
    <property type="entry name" value="PyrdxlP-dep_Trfase_major"/>
</dbReference>
<feature type="binding site" evidence="11">
    <location>
        <position position="147"/>
    </location>
    <ligand>
        <name>substrate</name>
    </ligand>
</feature>
<keyword evidence="9 11" id="KW-0663">Pyridoxal phosphate</keyword>
<feature type="modified residue" description="N6-(pyridoxal phosphate)lysine" evidence="11">
    <location>
        <position position="282"/>
    </location>
</feature>
<keyword evidence="6 11" id="KW-0808">Transferase</keyword>
<evidence type="ECO:0000313" key="12">
    <source>
        <dbReference type="EMBL" id="AZU63893.1"/>
    </source>
</evidence>
<dbReference type="FunFam" id="3.40.640.10:FF:000078">
    <property type="entry name" value="Adenosylmethionine-8-amino-7-oxononanoate aminotransferase"/>
    <property type="match status" value="1"/>
</dbReference>
<protein>
    <recommendedName>
        <fullName evidence="11">Adenosylmethionine-8-amino-7-oxononanoate aminotransferase</fullName>
        <ecNumber evidence="11">2.6.1.62</ecNumber>
    </recommendedName>
    <alternativeName>
        <fullName evidence="11">7,8-diamino-pelargonic acid aminotransferase</fullName>
        <shortName evidence="11">DAPA AT</shortName>
        <shortName evidence="11">DAPA aminotransferase</shortName>
    </alternativeName>
    <alternativeName>
        <fullName evidence="11">7,8-diaminononanoate synthase</fullName>
        <shortName evidence="11">DANS</shortName>
    </alternativeName>
    <alternativeName>
        <fullName evidence="11">Diaminopelargonic acid synthase</fullName>
    </alternativeName>
</protein>
<accession>A0A3Q9QXT0</accession>
<dbReference type="PANTHER" id="PTHR42684">
    <property type="entry name" value="ADENOSYLMETHIONINE-8-AMINO-7-OXONONANOATE AMINOTRANSFERASE"/>
    <property type="match status" value="1"/>
</dbReference>
<evidence type="ECO:0000256" key="4">
    <source>
        <dbReference type="ARBA" id="ARBA00022490"/>
    </source>
</evidence>
<dbReference type="Pfam" id="PF00202">
    <property type="entry name" value="Aminotran_3"/>
    <property type="match status" value="1"/>
</dbReference>
<name>A0A3Q9QXT0_9BACI</name>
<evidence type="ECO:0000256" key="3">
    <source>
        <dbReference type="ARBA" id="ARBA00011738"/>
    </source>
</evidence>
<evidence type="ECO:0000256" key="5">
    <source>
        <dbReference type="ARBA" id="ARBA00022576"/>
    </source>
</evidence>
<evidence type="ECO:0000256" key="8">
    <source>
        <dbReference type="ARBA" id="ARBA00022756"/>
    </source>
</evidence>
<keyword evidence="7 11" id="KW-0949">S-adenosyl-L-methionine</keyword>
<dbReference type="GO" id="GO:0004015">
    <property type="term" value="F:adenosylmethionine-8-amino-7-oxononanoate transaminase activity"/>
    <property type="evidence" value="ECO:0007669"/>
    <property type="project" value="UniProtKB-UniRule"/>
</dbReference>
<comment type="cofactor">
    <cofactor evidence="1 11">
        <name>pyridoxal 5'-phosphate</name>
        <dbReference type="ChEBI" id="CHEBI:597326"/>
    </cofactor>
</comment>
<dbReference type="NCBIfam" id="TIGR00508">
    <property type="entry name" value="bioA"/>
    <property type="match status" value="1"/>
</dbReference>
<dbReference type="GO" id="GO:0005737">
    <property type="term" value="C:cytoplasm"/>
    <property type="evidence" value="ECO:0007669"/>
    <property type="project" value="UniProtKB-SubCell"/>
</dbReference>
<evidence type="ECO:0000256" key="2">
    <source>
        <dbReference type="ARBA" id="ARBA00004496"/>
    </source>
</evidence>
<dbReference type="UniPathway" id="UPA00078">
    <property type="reaction ID" value="UER00160"/>
</dbReference>
<dbReference type="RefSeq" id="WP_127488558.1">
    <property type="nucleotide sequence ID" value="NZ_CP022572.1"/>
</dbReference>
<comment type="pathway">
    <text evidence="11">Cofactor biosynthesis; biotin biosynthesis; 7,8-diaminononanoate from 8-amino-7-oxononanoate (SAM route): step 1/1.</text>
</comment>
<gene>
    <name evidence="11 12" type="primary">bioA</name>
    <name evidence="12" type="ORF">CHR53_23040</name>
</gene>
<feature type="binding site" evidence="11">
    <location>
        <begin position="318"/>
        <end position="319"/>
    </location>
    <ligand>
        <name>pyridoxal 5'-phosphate</name>
        <dbReference type="ChEBI" id="CHEBI:597326"/>
    </ligand>
</feature>
<feature type="binding site" evidence="11">
    <location>
        <position position="54"/>
    </location>
    <ligand>
        <name>substrate</name>
    </ligand>
</feature>
<keyword evidence="13" id="KW-1185">Reference proteome</keyword>
<dbReference type="InterPro" id="IPR005815">
    <property type="entry name" value="BioA"/>
</dbReference>
<dbReference type="CDD" id="cd00610">
    <property type="entry name" value="OAT_like"/>
    <property type="match status" value="1"/>
</dbReference>
<evidence type="ECO:0000313" key="13">
    <source>
        <dbReference type="Proteomes" id="UP000282892"/>
    </source>
</evidence>
<comment type="similarity">
    <text evidence="10 11">Belongs to the class-III pyridoxal-phosphate-dependent aminotransferase family. BioA subfamily.</text>
</comment>
<dbReference type="PIRSF" id="PIRSF000521">
    <property type="entry name" value="Transaminase_4ab_Lys_Orn"/>
    <property type="match status" value="1"/>
</dbReference>
<keyword evidence="8 11" id="KW-0093">Biotin biosynthesis</keyword>
<dbReference type="InterPro" id="IPR015424">
    <property type="entry name" value="PyrdxlP-dep_Trfase"/>
</dbReference>
<dbReference type="SUPFAM" id="SSF53383">
    <property type="entry name" value="PLP-dependent transferases"/>
    <property type="match status" value="1"/>
</dbReference>
<proteinExistence type="inferred from homology"/>
<reference evidence="12 13" key="1">
    <citation type="submission" date="2017-07" db="EMBL/GenBank/DDBJ databases">
        <title>The complete genome sequence of Bacillus mesonae strain H20-5, an efficient strain improving plant abiotic stress resistance.</title>
        <authorList>
            <person name="Kim S.Y."/>
            <person name="Song H."/>
            <person name="Sang M.K."/>
            <person name="Weon H.-Y."/>
            <person name="Song J."/>
        </authorList>
    </citation>
    <scope>NUCLEOTIDE SEQUENCE [LARGE SCALE GENOMIC DNA]</scope>
    <source>
        <strain evidence="12 13">H20-5</strain>
    </source>
</reference>
<comment type="function">
    <text evidence="11">Catalyzes the transfer of the alpha-amino group from S-adenosyl-L-methionine (SAM) to 7-keto-8-aminopelargonic acid (KAPA) to form 7,8-diaminopelargonic acid (DAPA). It is the only aminotransferase known to utilize SAM as an amino donor.</text>
</comment>
<comment type="subunit">
    <text evidence="3 11">Homodimer.</text>
</comment>
<dbReference type="PANTHER" id="PTHR42684:SF17">
    <property type="entry name" value="ADENOSYLMETHIONINE-8-AMINO-7-OXONONANOATE AMINOTRANSFERASE"/>
    <property type="match status" value="1"/>
</dbReference>
<dbReference type="GO" id="GO:0009102">
    <property type="term" value="P:biotin biosynthetic process"/>
    <property type="evidence" value="ECO:0007669"/>
    <property type="project" value="UniProtKB-UniRule"/>
</dbReference>
<feature type="binding site" evidence="11">
    <location>
        <position position="282"/>
    </location>
    <ligand>
        <name>substrate</name>
    </ligand>
</feature>
<dbReference type="HAMAP" id="MF_00834">
    <property type="entry name" value="BioA"/>
    <property type="match status" value="1"/>
</dbReference>
<feature type="binding site" evidence="11">
    <location>
        <position position="317"/>
    </location>
    <ligand>
        <name>substrate</name>
    </ligand>
</feature>
<feature type="site" description="Participates in the substrate recognition with KAPA and in a stacking interaction with the adenine ring of SAM" evidence="11">
    <location>
        <position position="17"/>
    </location>
</feature>
<organism evidence="12 13">
    <name type="scientific">Neobacillus mesonae</name>
    <dbReference type="NCBI Taxonomy" id="1193713"/>
    <lineage>
        <taxon>Bacteria</taxon>
        <taxon>Bacillati</taxon>
        <taxon>Bacillota</taxon>
        <taxon>Bacilli</taxon>
        <taxon>Bacillales</taxon>
        <taxon>Bacillaceae</taxon>
        <taxon>Neobacillus</taxon>
    </lineage>
</organism>
<evidence type="ECO:0000256" key="9">
    <source>
        <dbReference type="ARBA" id="ARBA00022898"/>
    </source>
</evidence>
<dbReference type="EMBL" id="CP022572">
    <property type="protein sequence ID" value="AZU63893.1"/>
    <property type="molecule type" value="Genomic_DNA"/>
</dbReference>
<comment type="subcellular location">
    <subcellularLocation>
        <location evidence="2 11">Cytoplasm</location>
    </subcellularLocation>
</comment>
<feature type="binding site" evidence="11">
    <location>
        <begin position="114"/>
        <end position="115"/>
    </location>
    <ligand>
        <name>pyridoxal 5'-phosphate</name>
        <dbReference type="ChEBI" id="CHEBI:597326"/>
    </ligand>
</feature>
<dbReference type="InterPro" id="IPR005814">
    <property type="entry name" value="Aminotrans_3"/>
</dbReference>
<evidence type="ECO:0000256" key="1">
    <source>
        <dbReference type="ARBA" id="ARBA00001933"/>
    </source>
</evidence>
<keyword evidence="4 11" id="KW-0963">Cytoplasm</keyword>